<sequence>MKYFYVRIAVTGIGHQKGIKAGLYSARSSGLASSIFVRSSQLTDKPHPHFPNSLQKQDGHLHFLLGLHSFESSTASLHYHMPGTPEPTMPGTIQTTIDRRGDWNPTVGSTTLHPKETYVTSELELAQKKSGPTSLSDNDVTYLIP</sequence>
<dbReference type="InParanoid" id="A0A3R7DI06"/>
<proteinExistence type="predicted"/>
<comment type="caution">
    <text evidence="1">The sequence shown here is derived from an EMBL/GenBank/DDBJ whole genome shotgun (WGS) entry which is preliminary data.</text>
</comment>
<dbReference type="Proteomes" id="UP000286415">
    <property type="component" value="Unassembled WGS sequence"/>
</dbReference>
<reference evidence="1 2" key="2">
    <citation type="journal article" date="2021" name="Genomics">
        <title>High-quality reference genome for Clonorchis sinensis.</title>
        <authorList>
            <person name="Young N.D."/>
            <person name="Stroehlein A.J."/>
            <person name="Kinkar L."/>
            <person name="Wang T."/>
            <person name="Sohn W.M."/>
            <person name="Chang B.C.H."/>
            <person name="Kaur P."/>
            <person name="Weisz D."/>
            <person name="Dudchenko O."/>
            <person name="Aiden E.L."/>
            <person name="Korhonen P.K."/>
            <person name="Gasser R.B."/>
        </authorList>
    </citation>
    <scope>NUCLEOTIDE SEQUENCE [LARGE SCALE GENOMIC DNA]</scope>
    <source>
        <strain evidence="1">Cs-k2</strain>
    </source>
</reference>
<evidence type="ECO:0000313" key="2">
    <source>
        <dbReference type="Proteomes" id="UP000286415"/>
    </source>
</evidence>
<evidence type="ECO:0000313" key="1">
    <source>
        <dbReference type="EMBL" id="KAG5441125.1"/>
    </source>
</evidence>
<dbReference type="EMBL" id="NIRI02000077">
    <property type="protein sequence ID" value="KAG5441125.1"/>
    <property type="molecule type" value="Genomic_DNA"/>
</dbReference>
<organism evidence="1 2">
    <name type="scientific">Clonorchis sinensis</name>
    <name type="common">Chinese liver fluke</name>
    <dbReference type="NCBI Taxonomy" id="79923"/>
    <lineage>
        <taxon>Eukaryota</taxon>
        <taxon>Metazoa</taxon>
        <taxon>Spiralia</taxon>
        <taxon>Lophotrochozoa</taxon>
        <taxon>Platyhelminthes</taxon>
        <taxon>Trematoda</taxon>
        <taxon>Digenea</taxon>
        <taxon>Opisthorchiida</taxon>
        <taxon>Opisthorchiata</taxon>
        <taxon>Opisthorchiidae</taxon>
        <taxon>Clonorchis</taxon>
    </lineage>
</organism>
<protein>
    <submittedName>
        <fullName evidence="1">Uncharacterized protein</fullName>
    </submittedName>
</protein>
<gene>
    <name evidence="1" type="ORF">CSKR_102774</name>
</gene>
<dbReference type="AlphaFoldDB" id="A0A3R7DI06"/>
<reference evidence="1 2" key="1">
    <citation type="journal article" date="2018" name="Biotechnol. Adv.">
        <title>Improved genomic resources and new bioinformatic workflow for the carcinogenic parasite Clonorchis sinensis: Biotechnological implications.</title>
        <authorList>
            <person name="Wang D."/>
            <person name="Korhonen P.K."/>
            <person name="Gasser R.B."/>
            <person name="Young N.D."/>
        </authorList>
    </citation>
    <scope>NUCLEOTIDE SEQUENCE [LARGE SCALE GENOMIC DNA]</scope>
    <source>
        <strain evidence="1">Cs-k2</strain>
    </source>
</reference>
<name>A0A3R7DI06_CLOSI</name>
<accession>A0A3R7DI06</accession>
<keyword evidence="2" id="KW-1185">Reference proteome</keyword>